<feature type="domain" description="PI31 proteasome regulator C-terminal" evidence="6">
    <location>
        <begin position="325"/>
        <end position="397"/>
    </location>
</feature>
<keyword evidence="7" id="KW-0647">Proteasome</keyword>
<feature type="region of interest" description="Disordered" evidence="4">
    <location>
        <begin position="279"/>
        <end position="415"/>
    </location>
</feature>
<name>A0A139XXV9_TOXGO</name>
<feature type="chain" id="PRO_5007301136" evidence="5">
    <location>
        <begin position="31"/>
        <end position="457"/>
    </location>
</feature>
<dbReference type="GO" id="GO:0000502">
    <property type="term" value="C:proteasome complex"/>
    <property type="evidence" value="ECO:0007669"/>
    <property type="project" value="UniProtKB-KW"/>
</dbReference>
<proteinExistence type="inferred from homology"/>
<feature type="signal peptide" evidence="5">
    <location>
        <begin position="1"/>
        <end position="30"/>
    </location>
</feature>
<organism evidence="7 8">
    <name type="scientific">Toxoplasma gondii ARI</name>
    <dbReference type="NCBI Taxonomy" id="1074872"/>
    <lineage>
        <taxon>Eukaryota</taxon>
        <taxon>Sar</taxon>
        <taxon>Alveolata</taxon>
        <taxon>Apicomplexa</taxon>
        <taxon>Conoidasida</taxon>
        <taxon>Coccidia</taxon>
        <taxon>Eucoccidiorida</taxon>
        <taxon>Eimeriorina</taxon>
        <taxon>Sarcocystidae</taxon>
        <taxon>Toxoplasma</taxon>
    </lineage>
</organism>
<feature type="compositionally biased region" description="Basic and acidic residues" evidence="4">
    <location>
        <begin position="403"/>
        <end position="415"/>
    </location>
</feature>
<dbReference type="Proteomes" id="UP000074247">
    <property type="component" value="Unassembled WGS sequence"/>
</dbReference>
<evidence type="ECO:0000256" key="1">
    <source>
        <dbReference type="ARBA" id="ARBA00004496"/>
    </source>
</evidence>
<dbReference type="AlphaFoldDB" id="A0A139XXV9"/>
<dbReference type="InterPro" id="IPR045128">
    <property type="entry name" value="PI31-like"/>
</dbReference>
<reference evidence="7 8" key="1">
    <citation type="journal article" date="2016" name="Nat. Commun.">
        <title>Local admixture of amplified and diversified secreted pathogenesis determinants shapes mosaic Toxoplasma gondii genomes.</title>
        <authorList>
            <person name="Lorenzi H."/>
            <person name="Khan A."/>
            <person name="Behnke M.S."/>
            <person name="Namasivayam S."/>
            <person name="Swapna L.S."/>
            <person name="Hadjithomas M."/>
            <person name="Karamycheva S."/>
            <person name="Pinney D."/>
            <person name="Brunk B.P."/>
            <person name="Ajioka J.W."/>
            <person name="Ajzenberg D."/>
            <person name="Boothroyd J.C."/>
            <person name="Boyle J.P."/>
            <person name="Darde M.L."/>
            <person name="Diaz-Miranda M.A."/>
            <person name="Dubey J.P."/>
            <person name="Fritz H.M."/>
            <person name="Gennari S.M."/>
            <person name="Gregory B.D."/>
            <person name="Kim K."/>
            <person name="Saeij J.P."/>
            <person name="Su C."/>
            <person name="White M.W."/>
            <person name="Zhu X.Q."/>
            <person name="Howe D.K."/>
            <person name="Rosenthal B.M."/>
            <person name="Grigg M.E."/>
            <person name="Parkinson J."/>
            <person name="Liu L."/>
            <person name="Kissinger J.C."/>
            <person name="Roos D.S."/>
            <person name="Sibley L.D."/>
        </authorList>
    </citation>
    <scope>NUCLEOTIDE SEQUENCE [LARGE SCALE GENOMIC DNA]</scope>
    <source>
        <strain evidence="7 8">ARI</strain>
    </source>
</reference>
<evidence type="ECO:0000256" key="5">
    <source>
        <dbReference type="SAM" id="SignalP"/>
    </source>
</evidence>
<dbReference type="Gene3D" id="3.40.1000.30">
    <property type="match status" value="1"/>
</dbReference>
<dbReference type="VEuPathDB" id="ToxoDB:TGARI_212850"/>
<comment type="caution">
    <text evidence="7">The sequence shown here is derived from an EMBL/GenBank/DDBJ whole genome shotgun (WGS) entry which is preliminary data.</text>
</comment>
<comment type="subcellular location">
    <subcellularLocation>
        <location evidence="1">Cytoplasm</location>
    </subcellularLocation>
</comment>
<dbReference type="GO" id="GO:0005737">
    <property type="term" value="C:cytoplasm"/>
    <property type="evidence" value="ECO:0007669"/>
    <property type="project" value="UniProtKB-SubCell"/>
</dbReference>
<dbReference type="InterPro" id="IPR013886">
    <property type="entry name" value="PI31_Prot_C"/>
</dbReference>
<evidence type="ECO:0000256" key="4">
    <source>
        <dbReference type="SAM" id="MobiDB-lite"/>
    </source>
</evidence>
<sequence length="457" mass="48329">MAVSTSSHFSLHVKFFVAFLLFLCTRSFRASFFEQGVSVVCAEMNGPDHQPVSPVSQSDLSRVDSETNTFQSLLLLKSTPFRDAAEALTLAVHSAFLDRGFLPVKSAARAEQSCRSSQKRCSELSTPSGEFVRLPDGRVARVVYDPADFPPEETNRSFFTVTILYARPHTTLETQTGKKPDALVQVKCTVVGHSLEVTVSDGTQEGVLTAEFPLEAAEPILELDSRRTERKVVLSADTGEGSDAPEEETAALRSTIKSLHASIEEGLVAAVVRAYMRSGKMDPSDCPSHAQAGPSAPPLSPTGPEPLSCGTDSVRSPLPPQGPRVGGQDLRPPGIPDLTRRPEEDAFVGPDRGEGGTHVGPRHPFFSGGNRQGSHPYPTPPLPPGFVPGTSYDPIGPFGVEPNPDHERPQRWDNRGDVLPSPGGAGFLGGPVNFGGGRWGGGGGGGFGGGGFGGGII</sequence>
<evidence type="ECO:0000313" key="7">
    <source>
        <dbReference type="EMBL" id="KYF43622.1"/>
    </source>
</evidence>
<keyword evidence="5" id="KW-0732">Signal</keyword>
<protein>
    <submittedName>
        <fullName evidence="7">PI31 proteasome regulator</fullName>
    </submittedName>
</protein>
<evidence type="ECO:0000313" key="8">
    <source>
        <dbReference type="Proteomes" id="UP000074247"/>
    </source>
</evidence>
<dbReference type="Pfam" id="PF08577">
    <property type="entry name" value="PI31_Prot_C"/>
    <property type="match status" value="1"/>
</dbReference>
<dbReference type="GO" id="GO:0043161">
    <property type="term" value="P:proteasome-mediated ubiquitin-dependent protein catabolic process"/>
    <property type="evidence" value="ECO:0007669"/>
    <property type="project" value="InterPro"/>
</dbReference>
<dbReference type="GO" id="GO:0004866">
    <property type="term" value="F:endopeptidase inhibitor activity"/>
    <property type="evidence" value="ECO:0007669"/>
    <property type="project" value="InterPro"/>
</dbReference>
<keyword evidence="3" id="KW-0963">Cytoplasm</keyword>
<dbReference type="OrthoDB" id="68090at2759"/>
<dbReference type="PANTHER" id="PTHR13266">
    <property type="entry name" value="PROTEASOME INHIBITOR"/>
    <property type="match status" value="1"/>
</dbReference>
<dbReference type="EMBL" id="AGQS02004622">
    <property type="protein sequence ID" value="KYF43622.1"/>
    <property type="molecule type" value="Genomic_DNA"/>
</dbReference>
<gene>
    <name evidence="7" type="ORF">TGARI_212850</name>
</gene>
<dbReference type="GO" id="GO:0070628">
    <property type="term" value="F:proteasome binding"/>
    <property type="evidence" value="ECO:0007669"/>
    <property type="project" value="InterPro"/>
</dbReference>
<evidence type="ECO:0000256" key="3">
    <source>
        <dbReference type="ARBA" id="ARBA00022490"/>
    </source>
</evidence>
<feature type="compositionally biased region" description="Pro residues" evidence="4">
    <location>
        <begin position="295"/>
        <end position="304"/>
    </location>
</feature>
<evidence type="ECO:0000256" key="2">
    <source>
        <dbReference type="ARBA" id="ARBA00006405"/>
    </source>
</evidence>
<evidence type="ECO:0000259" key="6">
    <source>
        <dbReference type="Pfam" id="PF08577"/>
    </source>
</evidence>
<accession>A0A139XXV9</accession>
<dbReference type="PANTHER" id="PTHR13266:SF1">
    <property type="entry name" value="PROTEASOME INHIBITOR PI31 SUBUNIT"/>
    <property type="match status" value="1"/>
</dbReference>
<feature type="compositionally biased region" description="Pro residues" evidence="4">
    <location>
        <begin position="377"/>
        <end position="386"/>
    </location>
</feature>
<comment type="similarity">
    <text evidence="2">Belongs to the proteasome inhibitor PI31 family.</text>
</comment>